<reference evidence="1 2" key="1">
    <citation type="submission" date="2020-08" db="EMBL/GenBank/DDBJ databases">
        <title>Genomic Encyclopedia of Type Strains, Phase IV (KMG-IV): sequencing the most valuable type-strain genomes for metagenomic binning, comparative biology and taxonomic classification.</title>
        <authorList>
            <person name="Goeker M."/>
        </authorList>
    </citation>
    <scope>NUCLEOTIDE SEQUENCE [LARGE SCALE GENOMIC DNA]</scope>
    <source>
        <strain evidence="1 2">DSM 15895</strain>
    </source>
</reference>
<dbReference type="OrthoDB" id="1495276at2"/>
<proteinExistence type="predicted"/>
<gene>
    <name evidence="1" type="ORF">HNQ44_003249</name>
</gene>
<comment type="caution">
    <text evidence="1">The sequence shown here is derived from an EMBL/GenBank/DDBJ whole genome shotgun (WGS) entry which is preliminary data.</text>
</comment>
<dbReference type="AlphaFoldDB" id="A0A7W8CXI2"/>
<accession>A0A7W8CXI2</accession>
<sequence length="220" mass="25350">MDRAKLLYRLGMRRAKERMLNDFGNGFWEEFKANADGWMQEILPRVPDIGNSVFRTSYDMCPSYIAWYKSLMAMGFSSEEAGEELWVMSEDLLKLIPKRLLKVPMKGYMAGFRDDAALHEQRGKAGKLHPYDWQIVFTDQDDDHFEIDITECAMMKLSKDFDALGMFPAVCRIDFLAANIMESGFSRTKTLADGDDCCNCMYEVGGTCEWNPERGFTDRK</sequence>
<evidence type="ECO:0000313" key="1">
    <source>
        <dbReference type="EMBL" id="MBB5181775.1"/>
    </source>
</evidence>
<name>A0A7W8CXI2_9BACL</name>
<evidence type="ECO:0000313" key="2">
    <source>
        <dbReference type="Proteomes" id="UP000525923"/>
    </source>
</evidence>
<dbReference type="InterPro" id="IPR026002">
    <property type="entry name" value="ATC_hydrolase-like"/>
</dbReference>
<protein>
    <recommendedName>
        <fullName evidence="3">L-2-amino-thiazoline-4-carboxylic acid hydrolase</fullName>
    </recommendedName>
</protein>
<dbReference type="EMBL" id="JACHHE010000013">
    <property type="protein sequence ID" value="MBB5181775.1"/>
    <property type="molecule type" value="Genomic_DNA"/>
</dbReference>
<dbReference type="RefSeq" id="WP_158290629.1">
    <property type="nucleotide sequence ID" value="NZ_JACHHE010000013.1"/>
</dbReference>
<dbReference type="Proteomes" id="UP000525923">
    <property type="component" value="Unassembled WGS sequence"/>
</dbReference>
<evidence type="ECO:0008006" key="3">
    <source>
        <dbReference type="Google" id="ProtNLM"/>
    </source>
</evidence>
<dbReference type="Pfam" id="PF14196">
    <property type="entry name" value="ATC_hydrolase"/>
    <property type="match status" value="1"/>
</dbReference>
<keyword evidence="2" id="KW-1185">Reference proteome</keyword>
<organism evidence="1 2">
    <name type="scientific">Planococcus koreensis</name>
    <dbReference type="NCBI Taxonomy" id="112331"/>
    <lineage>
        <taxon>Bacteria</taxon>
        <taxon>Bacillati</taxon>
        <taxon>Bacillota</taxon>
        <taxon>Bacilli</taxon>
        <taxon>Bacillales</taxon>
        <taxon>Caryophanaceae</taxon>
        <taxon>Planococcus</taxon>
    </lineage>
</organism>